<proteinExistence type="predicted"/>
<protein>
    <submittedName>
        <fullName evidence="1">Uncharacterized protein</fullName>
    </submittedName>
</protein>
<dbReference type="EMBL" id="MN739443">
    <property type="protein sequence ID" value="QHT04917.1"/>
    <property type="molecule type" value="Genomic_DNA"/>
</dbReference>
<reference evidence="1" key="1">
    <citation type="journal article" date="2020" name="Nature">
        <title>Giant virus diversity and host interactions through global metagenomics.</title>
        <authorList>
            <person name="Schulz F."/>
            <person name="Roux S."/>
            <person name="Paez-Espino D."/>
            <person name="Jungbluth S."/>
            <person name="Walsh D.A."/>
            <person name="Denef V.J."/>
            <person name="McMahon K.D."/>
            <person name="Konstantinidis K.T."/>
            <person name="Eloe-Fadrosh E.A."/>
            <person name="Kyrpides N.C."/>
            <person name="Woyke T."/>
        </authorList>
    </citation>
    <scope>NUCLEOTIDE SEQUENCE</scope>
    <source>
        <strain evidence="1">GVMAG-M-3300021343-4</strain>
    </source>
</reference>
<organism evidence="1">
    <name type="scientific">viral metagenome</name>
    <dbReference type="NCBI Taxonomy" id="1070528"/>
    <lineage>
        <taxon>unclassified sequences</taxon>
        <taxon>metagenomes</taxon>
        <taxon>organismal metagenomes</taxon>
    </lineage>
</organism>
<sequence>MSDTQPKKTNLSDFFVRYTITGNATDGFLAYYSPASRREKRGPVIKKFYNYTYEGKSKSGILNALKKDMNIVGYQARGNQWVIHANDDQNSS</sequence>
<name>A0A6C0CL26_9ZZZZ</name>
<dbReference type="AlphaFoldDB" id="A0A6C0CL26"/>
<evidence type="ECO:0000313" key="1">
    <source>
        <dbReference type="EMBL" id="QHT04917.1"/>
    </source>
</evidence>
<accession>A0A6C0CL26</accession>